<dbReference type="EMBL" id="JAGINP010000030">
    <property type="protein sequence ID" value="MBP2296381.1"/>
    <property type="molecule type" value="Genomic_DNA"/>
</dbReference>
<keyword evidence="6" id="KW-1185">Reference proteome</keyword>
<protein>
    <recommendedName>
        <fullName evidence="3">DNA gyrase inhibitor YacG</fullName>
    </recommendedName>
</protein>
<evidence type="ECO:0000256" key="3">
    <source>
        <dbReference type="HAMAP-Rule" id="MF_00649"/>
    </source>
</evidence>
<evidence type="ECO:0000313" key="6">
    <source>
        <dbReference type="Proteomes" id="UP000781958"/>
    </source>
</evidence>
<organism evidence="5 6">
    <name type="scientific">Azospirillum rugosum</name>
    <dbReference type="NCBI Taxonomy" id="416170"/>
    <lineage>
        <taxon>Bacteria</taxon>
        <taxon>Pseudomonadati</taxon>
        <taxon>Pseudomonadota</taxon>
        <taxon>Alphaproteobacteria</taxon>
        <taxon>Rhodospirillales</taxon>
        <taxon>Azospirillaceae</taxon>
        <taxon>Azospirillum</taxon>
    </lineage>
</organism>
<feature type="binding site" evidence="3">
    <location>
        <position position="31"/>
    </location>
    <ligand>
        <name>Zn(2+)</name>
        <dbReference type="ChEBI" id="CHEBI:29105"/>
    </ligand>
</feature>
<comment type="cofactor">
    <cofactor evidence="3">
        <name>Zn(2+)</name>
        <dbReference type="ChEBI" id="CHEBI:29105"/>
    </cofactor>
    <text evidence="3">Binds 1 zinc ion.</text>
</comment>
<dbReference type="InterPro" id="IPR013088">
    <property type="entry name" value="Znf_NHR/GATA"/>
</dbReference>
<feature type="compositionally biased region" description="Acidic residues" evidence="4">
    <location>
        <begin position="56"/>
        <end position="66"/>
    </location>
</feature>
<comment type="similarity">
    <text evidence="3">Belongs to the DNA gyrase inhibitor YacG family.</text>
</comment>
<comment type="caution">
    <text evidence="5">The sequence shown here is derived from an EMBL/GenBank/DDBJ whole genome shotgun (WGS) entry which is preliminary data.</text>
</comment>
<name>A0ABS4SUZ6_9PROT</name>
<feature type="binding site" evidence="3">
    <location>
        <position position="27"/>
    </location>
    <ligand>
        <name>Zn(2+)</name>
        <dbReference type="ChEBI" id="CHEBI:29105"/>
    </ligand>
</feature>
<feature type="binding site" evidence="3">
    <location>
        <position position="12"/>
    </location>
    <ligand>
        <name>Zn(2+)</name>
        <dbReference type="ChEBI" id="CHEBI:29105"/>
    </ligand>
</feature>
<evidence type="ECO:0000256" key="1">
    <source>
        <dbReference type="ARBA" id="ARBA00022723"/>
    </source>
</evidence>
<reference evidence="5 6" key="1">
    <citation type="submission" date="2021-03" db="EMBL/GenBank/DDBJ databases">
        <title>Genomic Encyclopedia of Type Strains, Phase III (KMG-III): the genomes of soil and plant-associated and newly described type strains.</title>
        <authorList>
            <person name="Whitman W."/>
        </authorList>
    </citation>
    <scope>NUCLEOTIDE SEQUENCE [LARGE SCALE GENOMIC DNA]</scope>
    <source>
        <strain evidence="5 6">IMMIB AFH-6</strain>
    </source>
</reference>
<evidence type="ECO:0000256" key="2">
    <source>
        <dbReference type="ARBA" id="ARBA00022833"/>
    </source>
</evidence>
<dbReference type="PANTHER" id="PTHR36150:SF1">
    <property type="entry name" value="DNA GYRASE INHIBITOR YACG"/>
    <property type="match status" value="1"/>
</dbReference>
<dbReference type="SUPFAM" id="SSF57716">
    <property type="entry name" value="Glucocorticoid receptor-like (DNA-binding domain)"/>
    <property type="match status" value="1"/>
</dbReference>
<comment type="function">
    <text evidence="3">Inhibits all the catalytic activities of DNA gyrase by preventing its interaction with DNA. Acts by binding directly to the C-terminal domain of GyrB, which probably disrupts DNA binding by the gyrase.</text>
</comment>
<accession>A0ABS4SUZ6</accession>
<dbReference type="RefSeq" id="WP_209771461.1">
    <property type="nucleotide sequence ID" value="NZ_JAGINP010000030.1"/>
</dbReference>
<gene>
    <name evidence="3" type="primary">yacG</name>
    <name evidence="5" type="ORF">J2851_006197</name>
</gene>
<comment type="subunit">
    <text evidence="3">Interacts with GyrB.</text>
</comment>
<dbReference type="Gene3D" id="3.30.50.10">
    <property type="entry name" value="Erythroid Transcription Factor GATA-1, subunit A"/>
    <property type="match status" value="1"/>
</dbReference>
<keyword evidence="1 3" id="KW-0479">Metal-binding</keyword>
<feature type="binding site" evidence="3">
    <location>
        <position position="15"/>
    </location>
    <ligand>
        <name>Zn(2+)</name>
        <dbReference type="ChEBI" id="CHEBI:29105"/>
    </ligand>
</feature>
<dbReference type="PANTHER" id="PTHR36150">
    <property type="entry name" value="DNA GYRASE INHIBITOR YACG"/>
    <property type="match status" value="1"/>
</dbReference>
<proteinExistence type="inferred from homology"/>
<dbReference type="HAMAP" id="MF_00649">
    <property type="entry name" value="DNA_gyrase_inhibitor_YacG"/>
    <property type="match status" value="1"/>
</dbReference>
<keyword evidence="2 3" id="KW-0862">Zinc</keyword>
<dbReference type="Proteomes" id="UP000781958">
    <property type="component" value="Unassembled WGS sequence"/>
</dbReference>
<dbReference type="Pfam" id="PF03884">
    <property type="entry name" value="YacG"/>
    <property type="match status" value="1"/>
</dbReference>
<evidence type="ECO:0000256" key="4">
    <source>
        <dbReference type="SAM" id="MobiDB-lite"/>
    </source>
</evidence>
<feature type="region of interest" description="Disordered" evidence="4">
    <location>
        <begin position="46"/>
        <end position="66"/>
    </location>
</feature>
<evidence type="ECO:0000313" key="5">
    <source>
        <dbReference type="EMBL" id="MBP2296381.1"/>
    </source>
</evidence>
<sequence>MNDNRKSADKPCPICGRPATPEAHPFCSKRCADVDLSRWLGGVYRIESGDRPDVDPGADDDEDGVR</sequence>
<dbReference type="InterPro" id="IPR005584">
    <property type="entry name" value="DNA_gyrase_inhibitor_YacG"/>
</dbReference>